<organism evidence="2">
    <name type="scientific">Yersinia ruckeri</name>
    <dbReference type="NCBI Taxonomy" id="29486"/>
    <lineage>
        <taxon>Bacteria</taxon>
        <taxon>Pseudomonadati</taxon>
        <taxon>Pseudomonadota</taxon>
        <taxon>Gammaproteobacteria</taxon>
        <taxon>Enterobacterales</taxon>
        <taxon>Yersiniaceae</taxon>
        <taxon>Yersinia</taxon>
    </lineage>
</organism>
<evidence type="ECO:0000313" key="4">
    <source>
        <dbReference type="Proteomes" id="UP000255169"/>
    </source>
</evidence>
<proteinExistence type="predicted"/>
<dbReference type="AlphaFoldDB" id="A1KY45"/>
<sequence length="164" mass="19422">MITLTTLLLLLVSSFSSAHMSIKPENNHFFKEYTEENTLYIYDVLSDFSPNSISQGIVDKKKNITKIEILYSNKKNLNKINLLRNDFIKHGLENKKVIIIDRKKEIKNADNLIEIKYYYLKQKDNKCYYNHNNYRSDFNDNLGCALHNNMLYSSNNYNGTLYKW</sequence>
<reference evidence="3 4" key="2">
    <citation type="submission" date="2018-06" db="EMBL/GenBank/DDBJ databases">
        <authorList>
            <consortium name="Pathogen Informatics"/>
            <person name="Doyle S."/>
        </authorList>
    </citation>
    <scope>NUCLEOTIDE SEQUENCE [LARGE SCALE GENOMIC DNA]</scope>
    <source>
        <strain evidence="3 4">NCTC10476</strain>
    </source>
</reference>
<dbReference type="Proteomes" id="UP000255169">
    <property type="component" value="Unassembled WGS sequence"/>
</dbReference>
<dbReference type="EMBL" id="UHJG01000001">
    <property type="protein sequence ID" value="SUQ01313.1"/>
    <property type="molecule type" value="Genomic_DNA"/>
</dbReference>
<evidence type="ECO:0000313" key="2">
    <source>
        <dbReference type="EMBL" id="ABL84266.1"/>
    </source>
</evidence>
<evidence type="ECO:0000313" key="3">
    <source>
        <dbReference type="EMBL" id="SUQ01313.1"/>
    </source>
</evidence>
<feature type="chain" id="PRO_5036278695" evidence="1">
    <location>
        <begin position="19"/>
        <end position="164"/>
    </location>
</feature>
<feature type="signal peptide" evidence="1">
    <location>
        <begin position="1"/>
        <end position="18"/>
    </location>
</feature>
<gene>
    <name evidence="2" type="primary">rcpBR</name>
    <name evidence="3" type="ORF">NCTC10476_02664</name>
</gene>
<keyword evidence="4" id="KW-1185">Reference proteome</keyword>
<evidence type="ECO:0000256" key="1">
    <source>
        <dbReference type="SAM" id="SignalP"/>
    </source>
</evidence>
<dbReference type="STRING" id="29486.UGYR_07515"/>
<keyword evidence="1" id="KW-0732">Signal</keyword>
<dbReference type="GeneID" id="66880657"/>
<dbReference type="EMBL" id="AY576541">
    <property type="protein sequence ID" value="ABL84266.1"/>
    <property type="molecule type" value="Genomic_DNA"/>
</dbReference>
<protein>
    <submittedName>
        <fullName evidence="2">RcpBR</fullName>
    </submittedName>
</protein>
<dbReference type="RefSeq" id="WP_038251163.1">
    <property type="nucleotide sequence ID" value="NZ_CCYO01000005.1"/>
</dbReference>
<reference evidence="2" key="1">
    <citation type="submission" date="2006-12" db="EMBL/GenBank/DDBJ databases">
        <title>Yersinia ruckeri tad genes.</title>
        <authorList>
            <person name="Mendez Sotorrio M.J."/>
            <person name="Guijarro J.A."/>
        </authorList>
    </citation>
    <scope>NUCLEOTIDE SEQUENCE</scope>
    <source>
        <strain evidence="2">150</strain>
    </source>
</reference>
<name>A1KY45_YERRU</name>
<accession>A1KY45</accession>